<dbReference type="GO" id="GO:0003677">
    <property type="term" value="F:DNA binding"/>
    <property type="evidence" value="ECO:0007669"/>
    <property type="project" value="UniProtKB-KW"/>
</dbReference>
<name>A0A151Y541_9GAMM</name>
<comment type="caution">
    <text evidence="6">The sequence shown here is derived from an EMBL/GenBank/DDBJ whole genome shotgun (WGS) entry which is preliminary data.</text>
</comment>
<gene>
    <name evidence="6" type="ORF">AZH43_06465</name>
</gene>
<dbReference type="GO" id="GO:0009307">
    <property type="term" value="P:DNA restriction-modification system"/>
    <property type="evidence" value="ECO:0007669"/>
    <property type="project" value="UniProtKB-KW"/>
</dbReference>
<dbReference type="PANTHER" id="PTHR43140">
    <property type="entry name" value="TYPE-1 RESTRICTION ENZYME ECOKI SPECIFICITY PROTEIN"/>
    <property type="match status" value="1"/>
</dbReference>
<feature type="coiled-coil region" evidence="4">
    <location>
        <begin position="355"/>
        <end position="392"/>
    </location>
</feature>
<evidence type="ECO:0000256" key="3">
    <source>
        <dbReference type="ARBA" id="ARBA00023125"/>
    </source>
</evidence>
<evidence type="ECO:0000256" key="4">
    <source>
        <dbReference type="SAM" id="Coils"/>
    </source>
</evidence>
<dbReference type="RefSeq" id="WP_067666267.1">
    <property type="nucleotide sequence ID" value="NZ_CBCSIK010000005.1"/>
</dbReference>
<keyword evidence="7" id="KW-1185">Reference proteome</keyword>
<dbReference type="Gene3D" id="3.90.220.20">
    <property type="entry name" value="DNA methylase specificity domains"/>
    <property type="match status" value="2"/>
</dbReference>
<dbReference type="InterPro" id="IPR051212">
    <property type="entry name" value="Type-I_RE_S_subunit"/>
</dbReference>
<keyword evidence="2" id="KW-0680">Restriction system</keyword>
<evidence type="ECO:0000256" key="1">
    <source>
        <dbReference type="ARBA" id="ARBA00010923"/>
    </source>
</evidence>
<keyword evidence="4" id="KW-0175">Coiled coil</keyword>
<evidence type="ECO:0000313" key="7">
    <source>
        <dbReference type="Proteomes" id="UP000076276"/>
    </source>
</evidence>
<evidence type="ECO:0000313" key="6">
    <source>
        <dbReference type="EMBL" id="KYQ73077.1"/>
    </source>
</evidence>
<sequence length="410" mass="46444">MSQLPRYESYKDSGVQWLGEIPSHWDVKRMKFVVANVGDKIDAKESDLRYFGLENIESFTGKLLDSVELESEGIGHRFQKDDVLFGKLRPYLAKVFLAQEEGLSSTEALVFRSSEVIYPKFLSYYCLSQDFINEVNGTTFGSKMPRASWDEISSFRIVYPSLDEQKIIADFLDKRLAQVDALISKQEILLEKLAEQRVALISHAVTKGLNPDVELKDSRDVFFGKIPKHWKLIALHFIVRLISGDSITALDFVADGDYPVYGGNGFRGYIDRYTHQGNYVLIGRQGALCGNINFASGYFFATEHAVVVNPLIDLNYKWLGFLLMAMNLNQYSTTAAQPGISAEVIGRLKILLPEIEEQNQIADFIETELRGIEELKNKAIVLKNKLKEYRSTLITQVVTGKIDVRNLKVN</sequence>
<feature type="domain" description="Type I restriction modification DNA specificity" evidence="5">
    <location>
        <begin position="227"/>
        <end position="377"/>
    </location>
</feature>
<accession>A0A151Y541</accession>
<dbReference type="SUPFAM" id="SSF116734">
    <property type="entry name" value="DNA methylase specificity domain"/>
    <property type="match status" value="2"/>
</dbReference>
<dbReference type="Gene3D" id="1.10.287.1120">
    <property type="entry name" value="Bipartite methylase S protein"/>
    <property type="match status" value="1"/>
</dbReference>
<comment type="similarity">
    <text evidence="1">Belongs to the type-I restriction system S methylase family.</text>
</comment>
<dbReference type="InterPro" id="IPR000055">
    <property type="entry name" value="Restrct_endonuc_typeI_TRD"/>
</dbReference>
<protein>
    <submittedName>
        <fullName evidence="6">Type I restriction endonuclease subunit S</fullName>
    </submittedName>
</protein>
<keyword evidence="6" id="KW-0255">Endonuclease</keyword>
<evidence type="ECO:0000256" key="2">
    <source>
        <dbReference type="ARBA" id="ARBA00022747"/>
    </source>
</evidence>
<dbReference type="Pfam" id="PF01420">
    <property type="entry name" value="Methylase_S"/>
    <property type="match status" value="2"/>
</dbReference>
<dbReference type="PANTHER" id="PTHR43140:SF1">
    <property type="entry name" value="TYPE I RESTRICTION ENZYME ECOKI SPECIFICITY SUBUNIT"/>
    <property type="match status" value="1"/>
</dbReference>
<dbReference type="GO" id="GO:0004519">
    <property type="term" value="F:endonuclease activity"/>
    <property type="evidence" value="ECO:0007669"/>
    <property type="project" value="UniProtKB-KW"/>
</dbReference>
<dbReference type="InterPro" id="IPR044946">
    <property type="entry name" value="Restrct_endonuc_typeI_TRD_sf"/>
</dbReference>
<dbReference type="CDD" id="cd17266">
    <property type="entry name" value="RMtype1_S_Sau1132ORF3780P-TRD2-CR2_like"/>
    <property type="match status" value="1"/>
</dbReference>
<proteinExistence type="inferred from homology"/>
<keyword evidence="6" id="KW-0540">Nuclease</keyword>
<dbReference type="AlphaFoldDB" id="A0A151Y541"/>
<dbReference type="OrthoDB" id="9798929at2"/>
<dbReference type="Proteomes" id="UP000076276">
    <property type="component" value="Unassembled WGS sequence"/>
</dbReference>
<dbReference type="EMBL" id="LUAW01000011">
    <property type="protein sequence ID" value="KYQ73077.1"/>
    <property type="molecule type" value="Genomic_DNA"/>
</dbReference>
<keyword evidence="6" id="KW-0378">Hydrolase</keyword>
<organism evidence="6 7">
    <name type="scientific">Acinetobacter pragensis</name>
    <dbReference type="NCBI Taxonomy" id="1806892"/>
    <lineage>
        <taxon>Bacteria</taxon>
        <taxon>Pseudomonadati</taxon>
        <taxon>Pseudomonadota</taxon>
        <taxon>Gammaproteobacteria</taxon>
        <taxon>Moraxellales</taxon>
        <taxon>Moraxellaceae</taxon>
        <taxon>Acinetobacter</taxon>
    </lineage>
</organism>
<keyword evidence="3" id="KW-0238">DNA-binding</keyword>
<evidence type="ECO:0000259" key="5">
    <source>
        <dbReference type="Pfam" id="PF01420"/>
    </source>
</evidence>
<reference evidence="6 7" key="1">
    <citation type="submission" date="2016-03" db="EMBL/GenBank/DDBJ databases">
        <title>Acinetobacter genomospecies 28 strain ANC 4149.</title>
        <authorList>
            <person name="Radolfova-Krizova L."/>
            <person name="Nemec A."/>
        </authorList>
    </citation>
    <scope>NUCLEOTIDE SEQUENCE [LARGE SCALE GENOMIC DNA]</scope>
    <source>
        <strain evidence="6 7">ANC 4149</strain>
    </source>
</reference>
<feature type="domain" description="Type I restriction modification DNA specificity" evidence="5">
    <location>
        <begin position="78"/>
        <end position="185"/>
    </location>
</feature>
<dbReference type="STRING" id="1806892.AZH43_06465"/>